<dbReference type="InterPro" id="IPR013766">
    <property type="entry name" value="Thioredoxin_domain"/>
</dbReference>
<dbReference type="InterPro" id="IPR050553">
    <property type="entry name" value="Thioredoxin_ResA/DsbE_sf"/>
</dbReference>
<keyword evidence="7" id="KW-1185">Reference proteome</keyword>
<comment type="subcellular location">
    <subcellularLocation>
        <location evidence="1">Cell envelope</location>
    </subcellularLocation>
</comment>
<dbReference type="KEGG" id="arac:E0W69_016765"/>
<sequence length="390" mass="43975">MKKKFLVGLALLTTLHIYAQKQQQYIINGNVKDASKVYLSLNANGYMPTDSVVVHNGHFSFKGSLSSTRQASLKIVRPKGNDYFDFFIEPGTININSDEQSNIYADGTPSNDLAYNFEKKPEARDLINTMAPMVDSLNNLSMKLSYIFESKGDSSLEANQLKDEIHKVQKLLGPYSDKYIKLKIKYIADHPQSYYTAVNIVNLLEGQSISRDSAEAFYSHLGKNIQNSFIGRQTYQLLFNQKTGVVGTAGALFSETGIDGKTVSLKDYRGKYVLLDFWASWCGPCRAGNPEMIKQYNQYKSKNFEIIGIAADDNEVSKWKDAVKKDNIGIWKNILEGRDKADQYGNSKDLCILYNIHSFPTKILIDPKGMIIGRYSDDTPLYSQLAEIFK</sequence>
<keyword evidence="4" id="KW-0676">Redox-active center</keyword>
<dbReference type="InterPro" id="IPR025380">
    <property type="entry name" value="DUF4369"/>
</dbReference>
<protein>
    <submittedName>
        <fullName evidence="6">AhpC/TSA family protein</fullName>
    </submittedName>
</protein>
<dbReference type="InterPro" id="IPR000866">
    <property type="entry name" value="AhpC/TSA"/>
</dbReference>
<dbReference type="CDD" id="cd02966">
    <property type="entry name" value="TlpA_like_family"/>
    <property type="match status" value="1"/>
</dbReference>
<accession>A0A5P2GF45</accession>
<dbReference type="AlphaFoldDB" id="A0A5P2GF45"/>
<gene>
    <name evidence="6" type="ORF">E0W69_016765</name>
</gene>
<dbReference type="RefSeq" id="WP_131331187.1">
    <property type="nucleotide sequence ID" value="NZ_CP044016.1"/>
</dbReference>
<evidence type="ECO:0000256" key="1">
    <source>
        <dbReference type="ARBA" id="ARBA00004196"/>
    </source>
</evidence>
<dbReference type="PROSITE" id="PS00194">
    <property type="entry name" value="THIOREDOXIN_1"/>
    <property type="match status" value="1"/>
</dbReference>
<organism evidence="6 7">
    <name type="scientific">Rhizosphaericola mali</name>
    <dbReference type="NCBI Taxonomy" id="2545455"/>
    <lineage>
        <taxon>Bacteria</taxon>
        <taxon>Pseudomonadati</taxon>
        <taxon>Bacteroidota</taxon>
        <taxon>Chitinophagia</taxon>
        <taxon>Chitinophagales</taxon>
        <taxon>Chitinophagaceae</taxon>
        <taxon>Rhizosphaericola</taxon>
    </lineage>
</organism>
<dbReference type="EMBL" id="CP044016">
    <property type="protein sequence ID" value="QES90231.1"/>
    <property type="molecule type" value="Genomic_DNA"/>
</dbReference>
<reference evidence="6 7" key="1">
    <citation type="submission" date="2019-09" db="EMBL/GenBank/DDBJ databases">
        <title>Complete genome sequence of Arachidicoccus sp. B3-10 isolated from apple orchard soil.</title>
        <authorList>
            <person name="Kim H.S."/>
            <person name="Han K.-I."/>
            <person name="Suh M.K."/>
            <person name="Lee K.C."/>
            <person name="Eom M.K."/>
            <person name="Kim J.-S."/>
            <person name="Kang S.W."/>
            <person name="Sin Y."/>
            <person name="Lee J.-S."/>
        </authorList>
    </citation>
    <scope>NUCLEOTIDE SEQUENCE [LARGE SCALE GENOMIC DNA]</scope>
    <source>
        <strain evidence="6 7">B3-10</strain>
    </source>
</reference>
<dbReference type="PANTHER" id="PTHR42852">
    <property type="entry name" value="THIOL:DISULFIDE INTERCHANGE PROTEIN DSBE"/>
    <property type="match status" value="1"/>
</dbReference>
<evidence type="ECO:0000256" key="4">
    <source>
        <dbReference type="ARBA" id="ARBA00023284"/>
    </source>
</evidence>
<evidence type="ECO:0000259" key="5">
    <source>
        <dbReference type="PROSITE" id="PS51352"/>
    </source>
</evidence>
<dbReference type="Proteomes" id="UP000292424">
    <property type="component" value="Chromosome"/>
</dbReference>
<keyword evidence="2" id="KW-0201">Cytochrome c-type biogenesis</keyword>
<dbReference type="GO" id="GO:0016209">
    <property type="term" value="F:antioxidant activity"/>
    <property type="evidence" value="ECO:0007669"/>
    <property type="project" value="InterPro"/>
</dbReference>
<dbReference type="PROSITE" id="PS51352">
    <property type="entry name" value="THIOREDOXIN_2"/>
    <property type="match status" value="1"/>
</dbReference>
<dbReference type="GO" id="GO:0016491">
    <property type="term" value="F:oxidoreductase activity"/>
    <property type="evidence" value="ECO:0007669"/>
    <property type="project" value="InterPro"/>
</dbReference>
<evidence type="ECO:0000313" key="7">
    <source>
        <dbReference type="Proteomes" id="UP000292424"/>
    </source>
</evidence>
<proteinExistence type="predicted"/>
<dbReference type="GO" id="GO:0017004">
    <property type="term" value="P:cytochrome complex assembly"/>
    <property type="evidence" value="ECO:0007669"/>
    <property type="project" value="UniProtKB-KW"/>
</dbReference>
<dbReference type="SUPFAM" id="SSF52833">
    <property type="entry name" value="Thioredoxin-like"/>
    <property type="match status" value="1"/>
</dbReference>
<evidence type="ECO:0000256" key="2">
    <source>
        <dbReference type="ARBA" id="ARBA00022748"/>
    </source>
</evidence>
<dbReference type="OrthoDB" id="750178at2"/>
<evidence type="ECO:0000313" key="6">
    <source>
        <dbReference type="EMBL" id="QES90231.1"/>
    </source>
</evidence>
<dbReference type="Pfam" id="PF14289">
    <property type="entry name" value="DUF4369"/>
    <property type="match status" value="1"/>
</dbReference>
<dbReference type="Gene3D" id="3.40.30.10">
    <property type="entry name" value="Glutaredoxin"/>
    <property type="match status" value="1"/>
</dbReference>
<feature type="domain" description="Thioredoxin" evidence="5">
    <location>
        <begin position="244"/>
        <end position="390"/>
    </location>
</feature>
<evidence type="ECO:0000256" key="3">
    <source>
        <dbReference type="ARBA" id="ARBA00023157"/>
    </source>
</evidence>
<dbReference type="GO" id="GO:0030313">
    <property type="term" value="C:cell envelope"/>
    <property type="evidence" value="ECO:0007669"/>
    <property type="project" value="UniProtKB-SubCell"/>
</dbReference>
<dbReference type="PANTHER" id="PTHR42852:SF6">
    <property type="entry name" value="THIOL:DISULFIDE INTERCHANGE PROTEIN DSBE"/>
    <property type="match status" value="1"/>
</dbReference>
<name>A0A5P2GF45_9BACT</name>
<keyword evidence="3" id="KW-1015">Disulfide bond</keyword>
<dbReference type="Pfam" id="PF00578">
    <property type="entry name" value="AhpC-TSA"/>
    <property type="match status" value="1"/>
</dbReference>
<dbReference type="InterPro" id="IPR017937">
    <property type="entry name" value="Thioredoxin_CS"/>
</dbReference>
<dbReference type="InterPro" id="IPR036249">
    <property type="entry name" value="Thioredoxin-like_sf"/>
</dbReference>